<evidence type="ECO:0000313" key="3">
    <source>
        <dbReference type="Proteomes" id="UP000318242"/>
    </source>
</evidence>
<evidence type="ECO:0008006" key="4">
    <source>
        <dbReference type="Google" id="ProtNLM"/>
    </source>
</evidence>
<keyword evidence="1" id="KW-0732">Signal</keyword>
<comment type="caution">
    <text evidence="2">The sequence shown here is derived from an EMBL/GenBank/DDBJ whole genome shotgun (WGS) entry which is preliminary data.</text>
</comment>
<evidence type="ECO:0000313" key="2">
    <source>
        <dbReference type="EMBL" id="GEA61207.1"/>
    </source>
</evidence>
<evidence type="ECO:0000256" key="1">
    <source>
        <dbReference type="SAM" id="SignalP"/>
    </source>
</evidence>
<name>A0A4Y3IPL9_9VIBR</name>
<proteinExistence type="predicted"/>
<dbReference type="AlphaFoldDB" id="A0A4Y3IPL9"/>
<dbReference type="EMBL" id="BJLH01000010">
    <property type="protein sequence ID" value="GEA61207.1"/>
    <property type="molecule type" value="Genomic_DNA"/>
</dbReference>
<reference evidence="2 3" key="1">
    <citation type="submission" date="2019-06" db="EMBL/GenBank/DDBJ databases">
        <title>Whole genome shotgun sequence of Vibrio comitans NBRC 102076.</title>
        <authorList>
            <person name="Hosoyama A."/>
            <person name="Uohara A."/>
            <person name="Ohji S."/>
            <person name="Ichikawa N."/>
        </authorList>
    </citation>
    <scope>NUCLEOTIDE SEQUENCE [LARGE SCALE GENOMIC DNA]</scope>
    <source>
        <strain evidence="2 3">NBRC 102076</strain>
    </source>
</reference>
<protein>
    <recommendedName>
        <fullName evidence="4">Outer membrane protein</fullName>
    </recommendedName>
</protein>
<feature type="signal peptide" evidence="1">
    <location>
        <begin position="1"/>
        <end position="21"/>
    </location>
</feature>
<accession>A0A4Y3IPL9</accession>
<sequence length="316" mass="36331">MTKKYAPFLLSGLLVSAGTFANVEENQGAHGMLLANLSTVDSMQDQYDYETQIERIENRDIPTRTRALTGIEYENINPDGQGNIEYLHYIYADGFTRVTDYFSMGYVLKEIHFKDDGNSVGQANYTELIPAFFFPISENIRGNLFMGYEKVIGNGYGWNYDKYKFKPGLDFDLGNHFLHVNVELGYEDNHGDNGAFFETEPLYLYNLTDSINLGAKVLYVDVDNDWNYREFAVKPLVQFNFDNGNYLELRYENGWLEGAAGQMKHDYNIYALYTELPINDTFSILADIQYKMLETSKGNAPDQDIFFSKVGIVWKF</sequence>
<organism evidence="2 3">
    <name type="scientific">Vibrio comitans NBRC 102076</name>
    <dbReference type="NCBI Taxonomy" id="1219078"/>
    <lineage>
        <taxon>Bacteria</taxon>
        <taxon>Pseudomonadati</taxon>
        <taxon>Pseudomonadota</taxon>
        <taxon>Gammaproteobacteria</taxon>
        <taxon>Vibrionales</taxon>
        <taxon>Vibrionaceae</taxon>
        <taxon>Vibrio</taxon>
    </lineage>
</organism>
<feature type="chain" id="PRO_5021192727" description="Outer membrane protein" evidence="1">
    <location>
        <begin position="22"/>
        <end position="316"/>
    </location>
</feature>
<gene>
    <name evidence="2" type="ORF">VCO01S_24000</name>
</gene>
<keyword evidence="3" id="KW-1185">Reference proteome</keyword>
<dbReference type="OrthoDB" id="5861322at2"/>
<dbReference type="Proteomes" id="UP000318242">
    <property type="component" value="Unassembled WGS sequence"/>
</dbReference>
<dbReference type="RefSeq" id="WP_141271589.1">
    <property type="nucleotide sequence ID" value="NZ_BJLH01000010.1"/>
</dbReference>